<keyword evidence="1" id="KW-0812">Transmembrane</keyword>
<evidence type="ECO:0000313" key="2">
    <source>
        <dbReference type="EMBL" id="MBC6004757.1"/>
    </source>
</evidence>
<dbReference type="InterPro" id="IPR012902">
    <property type="entry name" value="N_methyl_site"/>
</dbReference>
<evidence type="ECO:0000313" key="3">
    <source>
        <dbReference type="Proteomes" id="UP000611796"/>
    </source>
</evidence>
<gene>
    <name evidence="2" type="ORF">H8891_13255</name>
</gene>
<reference evidence="2 3" key="1">
    <citation type="submission" date="2020-08" db="EMBL/GenBank/DDBJ databases">
        <authorList>
            <person name="Liu C."/>
            <person name="Sun Q."/>
        </authorList>
    </citation>
    <scope>NUCLEOTIDE SEQUENCE [LARGE SCALE GENOMIC DNA]</scope>
    <source>
        <strain evidence="2 3">NSJ-45</strain>
    </source>
</reference>
<accession>A0ABR7K6X3</accession>
<evidence type="ECO:0000256" key="1">
    <source>
        <dbReference type="SAM" id="Phobius"/>
    </source>
</evidence>
<comment type="caution">
    <text evidence="2">The sequence shown here is derived from an EMBL/GenBank/DDBJ whole genome shotgun (WGS) entry which is preliminary data.</text>
</comment>
<dbReference type="NCBIfam" id="TIGR02532">
    <property type="entry name" value="IV_pilin_GFxxxE"/>
    <property type="match status" value="1"/>
</dbReference>
<name>A0ABR7K6X3_9FIRM</name>
<keyword evidence="1" id="KW-0472">Membrane</keyword>
<sequence>MKLNNKGFTFIEVLISLFIVSLVSMEFCMIVNMNNIGNAKNKKDIHAIDILKNETEHLTK</sequence>
<keyword evidence="1" id="KW-1133">Transmembrane helix</keyword>
<keyword evidence="3" id="KW-1185">Reference proteome</keyword>
<dbReference type="Pfam" id="PF07963">
    <property type="entry name" value="N_methyl"/>
    <property type="match status" value="1"/>
</dbReference>
<dbReference type="Proteomes" id="UP000611796">
    <property type="component" value="Unassembled WGS sequence"/>
</dbReference>
<protein>
    <submittedName>
        <fullName evidence="2">Prepilin-type N-terminal cleavage/methylation domain-containing protein</fullName>
    </submittedName>
</protein>
<proteinExistence type="predicted"/>
<dbReference type="EMBL" id="JACRWD010000008">
    <property type="protein sequence ID" value="MBC6004757.1"/>
    <property type="molecule type" value="Genomic_DNA"/>
</dbReference>
<organism evidence="2 3">
    <name type="scientific">Paeniclostridium hominis</name>
    <dbReference type="NCBI Taxonomy" id="2764329"/>
    <lineage>
        <taxon>Bacteria</taxon>
        <taxon>Bacillati</taxon>
        <taxon>Bacillota</taxon>
        <taxon>Clostridia</taxon>
        <taxon>Peptostreptococcales</taxon>
        <taxon>Peptostreptococcaceae</taxon>
        <taxon>Paeniclostridium</taxon>
    </lineage>
</organism>
<feature type="transmembrane region" description="Helical" evidence="1">
    <location>
        <begin position="13"/>
        <end position="33"/>
    </location>
</feature>